<keyword evidence="2" id="KW-1185">Reference proteome</keyword>
<comment type="caution">
    <text evidence="1">The sequence shown here is derived from an EMBL/GenBank/DDBJ whole genome shotgun (WGS) entry which is preliminary data.</text>
</comment>
<dbReference type="EMBL" id="KZ308869">
    <property type="protein sequence ID" value="KAG8235037.1"/>
    <property type="molecule type" value="Genomic_DNA"/>
</dbReference>
<reference evidence="1" key="1">
    <citation type="submission" date="2013-04" db="EMBL/GenBank/DDBJ databases">
        <authorList>
            <person name="Qu J."/>
            <person name="Murali S.C."/>
            <person name="Bandaranaike D."/>
            <person name="Bellair M."/>
            <person name="Blankenburg K."/>
            <person name="Chao H."/>
            <person name="Dinh H."/>
            <person name="Doddapaneni H."/>
            <person name="Downs B."/>
            <person name="Dugan-Rocha S."/>
            <person name="Elkadiri S."/>
            <person name="Gnanaolivu R.D."/>
            <person name="Hernandez B."/>
            <person name="Javaid M."/>
            <person name="Jayaseelan J.C."/>
            <person name="Lee S."/>
            <person name="Li M."/>
            <person name="Ming W."/>
            <person name="Munidasa M."/>
            <person name="Muniz J."/>
            <person name="Nguyen L."/>
            <person name="Ongeri F."/>
            <person name="Osuji N."/>
            <person name="Pu L.-L."/>
            <person name="Puazo M."/>
            <person name="Qu C."/>
            <person name="Quiroz J."/>
            <person name="Raj R."/>
            <person name="Weissenberger G."/>
            <person name="Xin Y."/>
            <person name="Zou X."/>
            <person name="Han Y."/>
            <person name="Richards S."/>
            <person name="Worley K."/>
            <person name="Muzny D."/>
            <person name="Gibbs R."/>
        </authorList>
    </citation>
    <scope>NUCLEOTIDE SEQUENCE</scope>
    <source>
        <strain evidence="1">Sampled in the wild</strain>
    </source>
</reference>
<gene>
    <name evidence="1" type="ORF">J437_LFUL014984</name>
</gene>
<organism evidence="1 2">
    <name type="scientific">Ladona fulva</name>
    <name type="common">Scarce chaser dragonfly</name>
    <name type="synonym">Libellula fulva</name>
    <dbReference type="NCBI Taxonomy" id="123851"/>
    <lineage>
        <taxon>Eukaryota</taxon>
        <taxon>Metazoa</taxon>
        <taxon>Ecdysozoa</taxon>
        <taxon>Arthropoda</taxon>
        <taxon>Hexapoda</taxon>
        <taxon>Insecta</taxon>
        <taxon>Pterygota</taxon>
        <taxon>Palaeoptera</taxon>
        <taxon>Odonata</taxon>
        <taxon>Epiprocta</taxon>
        <taxon>Anisoptera</taxon>
        <taxon>Libelluloidea</taxon>
        <taxon>Libellulidae</taxon>
        <taxon>Ladona</taxon>
    </lineage>
</organism>
<protein>
    <recommendedName>
        <fullName evidence="3">Ig-like domain-containing protein</fullName>
    </recommendedName>
</protein>
<name>A0A8K0KHC3_LADFU</name>
<proteinExistence type="predicted"/>
<dbReference type="AlphaFoldDB" id="A0A8K0KHC3"/>
<dbReference type="Proteomes" id="UP000792457">
    <property type="component" value="Unassembled WGS sequence"/>
</dbReference>
<evidence type="ECO:0008006" key="3">
    <source>
        <dbReference type="Google" id="ProtNLM"/>
    </source>
</evidence>
<evidence type="ECO:0000313" key="2">
    <source>
        <dbReference type="Proteomes" id="UP000792457"/>
    </source>
</evidence>
<sequence length="105" mass="12101">MFFVKLERYVRYSDEIRREGECLKDVDVDVPAAVSLGDTVALRCSFDLEGESLYTVKWYQGKKEFFRYVPKELPPTKVFPLPGVNVDVSDMTLVLLTVFDKRITA</sequence>
<dbReference type="OrthoDB" id="6343941at2759"/>
<dbReference type="PANTHER" id="PTHR21261:SF15">
    <property type="entry name" value="BEATEN PATH IIIA, ISOFORM D-RELATED"/>
    <property type="match status" value="1"/>
</dbReference>
<dbReference type="PANTHER" id="PTHR21261">
    <property type="entry name" value="BEAT PROTEIN"/>
    <property type="match status" value="1"/>
</dbReference>
<reference evidence="1" key="2">
    <citation type="submission" date="2017-10" db="EMBL/GenBank/DDBJ databases">
        <title>Ladona fulva Genome sequencing and assembly.</title>
        <authorList>
            <person name="Murali S."/>
            <person name="Richards S."/>
            <person name="Bandaranaike D."/>
            <person name="Bellair M."/>
            <person name="Blankenburg K."/>
            <person name="Chao H."/>
            <person name="Dinh H."/>
            <person name="Doddapaneni H."/>
            <person name="Dugan-Rocha S."/>
            <person name="Elkadiri S."/>
            <person name="Gnanaolivu R."/>
            <person name="Hernandez B."/>
            <person name="Skinner E."/>
            <person name="Javaid M."/>
            <person name="Lee S."/>
            <person name="Li M."/>
            <person name="Ming W."/>
            <person name="Munidasa M."/>
            <person name="Muniz J."/>
            <person name="Nguyen L."/>
            <person name="Hughes D."/>
            <person name="Osuji N."/>
            <person name="Pu L.-L."/>
            <person name="Puazo M."/>
            <person name="Qu C."/>
            <person name="Quiroz J."/>
            <person name="Raj R."/>
            <person name="Weissenberger G."/>
            <person name="Xin Y."/>
            <person name="Zou X."/>
            <person name="Han Y."/>
            <person name="Worley K."/>
            <person name="Muzny D."/>
            <person name="Gibbs R."/>
        </authorList>
    </citation>
    <scope>NUCLEOTIDE SEQUENCE</scope>
    <source>
        <strain evidence="1">Sampled in the wild</strain>
    </source>
</reference>
<accession>A0A8K0KHC3</accession>
<evidence type="ECO:0000313" key="1">
    <source>
        <dbReference type="EMBL" id="KAG8235037.1"/>
    </source>
</evidence>